<reference evidence="7" key="1">
    <citation type="submission" date="2018-08" db="EMBL/GenBank/DDBJ databases">
        <authorList>
            <person name="Im W.T."/>
        </authorList>
    </citation>
    <scope>NUCLEOTIDE SEQUENCE [LARGE SCALE GENOMIC DNA]</scope>
    <source>
        <strain evidence="7">LA-28</strain>
    </source>
</reference>
<dbReference type="PANTHER" id="PTHR12154">
    <property type="entry name" value="GLYCOSYL TRANSFERASE-RELATED"/>
    <property type="match status" value="1"/>
</dbReference>
<dbReference type="GO" id="GO:0004577">
    <property type="term" value="F:N-acetylglucosaminyldiphosphodolichol N-acetylglucosaminyltransferase activity"/>
    <property type="evidence" value="ECO:0007669"/>
    <property type="project" value="TreeGrafter"/>
</dbReference>
<protein>
    <submittedName>
        <fullName evidence="6">UDP-N-acetylglucosamine--LPS N-acetylglucosamine transferase</fullName>
    </submittedName>
</protein>
<evidence type="ECO:0000256" key="4">
    <source>
        <dbReference type="ARBA" id="ARBA00022989"/>
    </source>
</evidence>
<keyword evidence="4" id="KW-1133">Transmembrane helix</keyword>
<dbReference type="GO" id="GO:0006488">
    <property type="term" value="P:dolichol-linked oligosaccharide biosynthetic process"/>
    <property type="evidence" value="ECO:0007669"/>
    <property type="project" value="InterPro"/>
</dbReference>
<keyword evidence="6" id="KW-0808">Transferase</keyword>
<keyword evidence="7" id="KW-1185">Reference proteome</keyword>
<keyword evidence="3" id="KW-0256">Endoplasmic reticulum</keyword>
<dbReference type="Pfam" id="PF08660">
    <property type="entry name" value="Alg14"/>
    <property type="match status" value="1"/>
</dbReference>
<dbReference type="InterPro" id="IPR013969">
    <property type="entry name" value="Oligosacch_biosynth_Alg14"/>
</dbReference>
<dbReference type="EMBL" id="QURN01000028">
    <property type="protein sequence ID" value="RFC63264.1"/>
    <property type="molecule type" value="Genomic_DNA"/>
</dbReference>
<evidence type="ECO:0000313" key="6">
    <source>
        <dbReference type="EMBL" id="RFC63264.1"/>
    </source>
</evidence>
<dbReference type="Gene3D" id="3.40.50.2000">
    <property type="entry name" value="Glycogen Phosphorylase B"/>
    <property type="match status" value="1"/>
</dbReference>
<evidence type="ECO:0000256" key="2">
    <source>
        <dbReference type="ARBA" id="ARBA00022692"/>
    </source>
</evidence>
<comment type="caution">
    <text evidence="6">The sequence shown here is derived from an EMBL/GenBank/DDBJ whole genome shotgun (WGS) entry which is preliminary data.</text>
</comment>
<dbReference type="Proteomes" id="UP000262379">
    <property type="component" value="Unassembled WGS sequence"/>
</dbReference>
<dbReference type="AlphaFoldDB" id="A0A371X2J3"/>
<gene>
    <name evidence="6" type="ORF">DY251_20830</name>
</gene>
<evidence type="ECO:0000256" key="1">
    <source>
        <dbReference type="ARBA" id="ARBA00004389"/>
    </source>
</evidence>
<accession>A0A371X2J3</accession>
<keyword evidence="2" id="KW-0812">Transmembrane</keyword>
<sequence>MSENANKRVLFIASAGGHWIQLCRLAAELNYEQAHYATTLKGAKAPTGTRKVSVVPDASRSNPAKLVVLASRLTWLMARVRPHVVITTGAAPGLLAIGIAKVFGAKTVWIDSLANSEVLSLSGRMAERYADLWLTQWPHLDASLPRLRYMGSVL</sequence>
<proteinExistence type="predicted"/>
<comment type="subcellular location">
    <subcellularLocation>
        <location evidence="1">Endoplasmic reticulum membrane</location>
        <topology evidence="1">Single-pass membrane protein</topology>
    </subcellularLocation>
</comment>
<name>A0A371X2J3_9HYPH</name>
<dbReference type="PANTHER" id="PTHR12154:SF4">
    <property type="entry name" value="UDP-N-ACETYLGLUCOSAMINE TRANSFERASE SUBUNIT ALG14 HOMOLOG"/>
    <property type="match status" value="1"/>
</dbReference>
<evidence type="ECO:0000256" key="5">
    <source>
        <dbReference type="ARBA" id="ARBA00023136"/>
    </source>
</evidence>
<evidence type="ECO:0000256" key="3">
    <source>
        <dbReference type="ARBA" id="ARBA00022824"/>
    </source>
</evidence>
<evidence type="ECO:0000313" key="7">
    <source>
        <dbReference type="Proteomes" id="UP000262379"/>
    </source>
</evidence>
<keyword evidence="5" id="KW-0472">Membrane</keyword>
<dbReference type="SUPFAM" id="SSF53756">
    <property type="entry name" value="UDP-Glycosyltransferase/glycogen phosphorylase"/>
    <property type="match status" value="1"/>
</dbReference>
<organism evidence="6 7">
    <name type="scientific">Mesorhizobium denitrificans</name>
    <dbReference type="NCBI Taxonomy" id="2294114"/>
    <lineage>
        <taxon>Bacteria</taxon>
        <taxon>Pseudomonadati</taxon>
        <taxon>Pseudomonadota</taxon>
        <taxon>Alphaproteobacteria</taxon>
        <taxon>Hyphomicrobiales</taxon>
        <taxon>Phyllobacteriaceae</taxon>
        <taxon>Mesorhizobium</taxon>
    </lineage>
</organism>